<feature type="transmembrane region" description="Helical" evidence="1">
    <location>
        <begin position="122"/>
        <end position="142"/>
    </location>
</feature>
<gene>
    <name evidence="2" type="ORF">BCR36DRAFT_304090</name>
</gene>
<keyword evidence="1" id="KW-0472">Membrane</keyword>
<name>A0A1Y1UYC4_9FUNG</name>
<keyword evidence="1" id="KW-0812">Transmembrane</keyword>
<dbReference type="OrthoDB" id="2143489at2759"/>
<keyword evidence="1" id="KW-1133">Transmembrane helix</keyword>
<organism evidence="2 3">
    <name type="scientific">Piromyces finnis</name>
    <dbReference type="NCBI Taxonomy" id="1754191"/>
    <lineage>
        <taxon>Eukaryota</taxon>
        <taxon>Fungi</taxon>
        <taxon>Fungi incertae sedis</taxon>
        <taxon>Chytridiomycota</taxon>
        <taxon>Chytridiomycota incertae sedis</taxon>
        <taxon>Neocallimastigomycetes</taxon>
        <taxon>Neocallimastigales</taxon>
        <taxon>Neocallimastigaceae</taxon>
        <taxon>Piromyces</taxon>
    </lineage>
</organism>
<dbReference type="AlphaFoldDB" id="A0A1Y1UYC4"/>
<evidence type="ECO:0000313" key="3">
    <source>
        <dbReference type="Proteomes" id="UP000193719"/>
    </source>
</evidence>
<protein>
    <submittedName>
        <fullName evidence="2">Uncharacterized protein</fullName>
    </submittedName>
</protein>
<accession>A0A1Y1UYC4</accession>
<reference evidence="2 3" key="1">
    <citation type="submission" date="2016-08" db="EMBL/GenBank/DDBJ databases">
        <title>Genomes of anaerobic fungi encode conserved fungal cellulosomes for biomass hydrolysis.</title>
        <authorList>
            <consortium name="DOE Joint Genome Institute"/>
            <person name="Haitjema C.H."/>
            <person name="Gilmore S.P."/>
            <person name="Henske J.K."/>
            <person name="Solomon K.V."/>
            <person name="De Groot R."/>
            <person name="Kuo A."/>
            <person name="Mondo S.J."/>
            <person name="Salamov A.A."/>
            <person name="Labutti K."/>
            <person name="Zhao Z."/>
            <person name="Chiniquy J."/>
            <person name="Barry K."/>
            <person name="Brewer H.M."/>
            <person name="Purvine S.O."/>
            <person name="Wright A.T."/>
            <person name="Boxma B."/>
            <person name="Van Alen T."/>
            <person name="Hackstein J.H."/>
            <person name="Baker S.E."/>
            <person name="Grigoriev I.V."/>
            <person name="O'Malley M.A."/>
        </authorList>
    </citation>
    <scope>NUCLEOTIDE SEQUENCE [LARGE SCALE GENOMIC DNA]</scope>
    <source>
        <strain evidence="3">finn</strain>
    </source>
</reference>
<keyword evidence="3" id="KW-1185">Reference proteome</keyword>
<dbReference type="Proteomes" id="UP000193719">
    <property type="component" value="Unassembled WGS sequence"/>
</dbReference>
<reference evidence="2 3" key="2">
    <citation type="submission" date="2016-08" db="EMBL/GenBank/DDBJ databases">
        <title>Pervasive Adenine N6-methylation of Active Genes in Fungi.</title>
        <authorList>
            <consortium name="DOE Joint Genome Institute"/>
            <person name="Mondo S.J."/>
            <person name="Dannebaum R.O."/>
            <person name="Kuo R.C."/>
            <person name="Labutti K."/>
            <person name="Haridas S."/>
            <person name="Kuo A."/>
            <person name="Salamov A."/>
            <person name="Ahrendt S.R."/>
            <person name="Lipzen A."/>
            <person name="Sullivan W."/>
            <person name="Andreopoulos W.B."/>
            <person name="Clum A."/>
            <person name="Lindquist E."/>
            <person name="Daum C."/>
            <person name="Ramamoorthy G.K."/>
            <person name="Gryganskyi A."/>
            <person name="Culley D."/>
            <person name="Magnuson J.K."/>
            <person name="James T.Y."/>
            <person name="O'Malley M.A."/>
            <person name="Stajich J.E."/>
            <person name="Spatafora J.W."/>
            <person name="Visel A."/>
            <person name="Grigoriev I.V."/>
        </authorList>
    </citation>
    <scope>NUCLEOTIDE SEQUENCE [LARGE SCALE GENOMIC DNA]</scope>
    <source>
        <strain evidence="3">finn</strain>
    </source>
</reference>
<proteinExistence type="predicted"/>
<dbReference type="EMBL" id="MCFH01000053">
    <property type="protein sequence ID" value="ORX43385.1"/>
    <property type="molecule type" value="Genomic_DNA"/>
</dbReference>
<feature type="non-terminal residue" evidence="2">
    <location>
        <position position="1"/>
    </location>
</feature>
<comment type="caution">
    <text evidence="2">The sequence shown here is derived from an EMBL/GenBank/DDBJ whole genome shotgun (WGS) entry which is preliminary data.</text>
</comment>
<sequence length="155" mass="17806">LLYEKLISLKKDVTIDSECLVNNELYVGEDDELDFSFKFEYGTSKLNISFISENLDNFDIIPKNIIIDNTYVQNGTYKNMTIYGRNYGTSKLHLNIQAINDNSESEIDKTIEINVIRKEKELFDSLLIAFTVFVLFAVGLGLPLSKTINKYKEII</sequence>
<evidence type="ECO:0000256" key="1">
    <source>
        <dbReference type="SAM" id="Phobius"/>
    </source>
</evidence>
<evidence type="ECO:0000313" key="2">
    <source>
        <dbReference type="EMBL" id="ORX43385.1"/>
    </source>
</evidence>